<evidence type="ECO:0000313" key="2">
    <source>
        <dbReference type="EMBL" id="CAF4685212.1"/>
    </source>
</evidence>
<dbReference type="GO" id="GO:0042276">
    <property type="term" value="P:error-prone translesion synthesis"/>
    <property type="evidence" value="ECO:0007669"/>
    <property type="project" value="TreeGrafter"/>
</dbReference>
<evidence type="ECO:0000313" key="1">
    <source>
        <dbReference type="EMBL" id="CAF4422174.1"/>
    </source>
</evidence>
<proteinExistence type="predicted"/>
<gene>
    <name evidence="1" type="ORF">BYL167_LOCUS32517</name>
    <name evidence="2" type="ORF">GIL414_LOCUS42436</name>
    <name evidence="3" type="ORF">SMN809_LOCUS50085</name>
</gene>
<dbReference type="PANTHER" id="PTHR45990">
    <property type="entry name" value="DNA REPAIR PROTEIN REV1"/>
    <property type="match status" value="1"/>
</dbReference>
<comment type="caution">
    <text evidence="3">The sequence shown here is derived from an EMBL/GenBank/DDBJ whole genome shotgun (WGS) entry which is preliminary data.</text>
</comment>
<dbReference type="Proteomes" id="UP000681967">
    <property type="component" value="Unassembled WGS sequence"/>
</dbReference>
<dbReference type="EMBL" id="CAJOBH010060460">
    <property type="protein sequence ID" value="CAF4422174.1"/>
    <property type="molecule type" value="Genomic_DNA"/>
</dbReference>
<dbReference type="InterPro" id="IPR036775">
    <property type="entry name" value="DNA_pol_Y-fam_lit_finger_sf"/>
</dbReference>
<sequence length="69" mass="7889">MELHKRLKQAKQKGKQLTVKIRVRSANAPIEPEKFMGCGKTDDSSRLINLHSYIDEPTTIELEAIKLLK</sequence>
<protein>
    <submittedName>
        <fullName evidence="3">Uncharacterized protein</fullName>
    </submittedName>
</protein>
<evidence type="ECO:0000313" key="4">
    <source>
        <dbReference type="Proteomes" id="UP000676336"/>
    </source>
</evidence>
<organism evidence="3 4">
    <name type="scientific">Rotaria magnacalcarata</name>
    <dbReference type="NCBI Taxonomy" id="392030"/>
    <lineage>
        <taxon>Eukaryota</taxon>
        <taxon>Metazoa</taxon>
        <taxon>Spiralia</taxon>
        <taxon>Gnathifera</taxon>
        <taxon>Rotifera</taxon>
        <taxon>Eurotatoria</taxon>
        <taxon>Bdelloidea</taxon>
        <taxon>Philodinida</taxon>
        <taxon>Philodinidae</taxon>
        <taxon>Rotaria</taxon>
    </lineage>
</organism>
<dbReference type="Proteomes" id="UP000681720">
    <property type="component" value="Unassembled WGS sequence"/>
</dbReference>
<dbReference type="AlphaFoldDB" id="A0A8S3BWD2"/>
<reference evidence="3" key="1">
    <citation type="submission" date="2021-02" db="EMBL/GenBank/DDBJ databases">
        <authorList>
            <person name="Nowell W R."/>
        </authorList>
    </citation>
    <scope>NUCLEOTIDE SEQUENCE</scope>
</reference>
<dbReference type="GO" id="GO:0006281">
    <property type="term" value="P:DNA repair"/>
    <property type="evidence" value="ECO:0007669"/>
    <property type="project" value="InterPro"/>
</dbReference>
<dbReference type="GO" id="GO:0070987">
    <property type="term" value="P:error-free translesion synthesis"/>
    <property type="evidence" value="ECO:0007669"/>
    <property type="project" value="TreeGrafter"/>
</dbReference>
<feature type="non-terminal residue" evidence="3">
    <location>
        <position position="69"/>
    </location>
</feature>
<evidence type="ECO:0000313" key="3">
    <source>
        <dbReference type="EMBL" id="CAF4865819.1"/>
    </source>
</evidence>
<dbReference type="PANTHER" id="PTHR45990:SF1">
    <property type="entry name" value="DNA REPAIR PROTEIN REV1"/>
    <property type="match status" value="1"/>
</dbReference>
<dbReference type="Gene3D" id="3.30.1490.100">
    <property type="entry name" value="DNA polymerase, Y-family, little finger domain"/>
    <property type="match status" value="1"/>
</dbReference>
<dbReference type="GO" id="GO:0003684">
    <property type="term" value="F:damaged DNA binding"/>
    <property type="evidence" value="ECO:0007669"/>
    <property type="project" value="InterPro"/>
</dbReference>
<name>A0A8S3BWD2_9BILA</name>
<dbReference type="GO" id="GO:0005634">
    <property type="term" value="C:nucleus"/>
    <property type="evidence" value="ECO:0007669"/>
    <property type="project" value="TreeGrafter"/>
</dbReference>
<dbReference type="GO" id="GO:0003887">
    <property type="term" value="F:DNA-directed DNA polymerase activity"/>
    <property type="evidence" value="ECO:0007669"/>
    <property type="project" value="TreeGrafter"/>
</dbReference>
<dbReference type="Proteomes" id="UP000676336">
    <property type="component" value="Unassembled WGS sequence"/>
</dbReference>
<accession>A0A8S3BWD2</accession>
<dbReference type="EMBL" id="CAJOBI010164931">
    <property type="protein sequence ID" value="CAF4865819.1"/>
    <property type="molecule type" value="Genomic_DNA"/>
</dbReference>
<dbReference type="GO" id="GO:0017125">
    <property type="term" value="F:deoxycytidyl transferase activity"/>
    <property type="evidence" value="ECO:0007669"/>
    <property type="project" value="TreeGrafter"/>
</dbReference>
<dbReference type="EMBL" id="CAJOBJ010122958">
    <property type="protein sequence ID" value="CAF4685212.1"/>
    <property type="molecule type" value="Genomic_DNA"/>
</dbReference>